<evidence type="ECO:0000256" key="1">
    <source>
        <dbReference type="ARBA" id="ARBA00007422"/>
    </source>
</evidence>
<comment type="similarity">
    <text evidence="1 6 7">Belongs to the triosephosphate isomerase family.</text>
</comment>
<dbReference type="NCBIfam" id="NF000728">
    <property type="entry name" value="PRK00042.3-2"/>
    <property type="match status" value="1"/>
</dbReference>
<dbReference type="GO" id="GO:0006096">
    <property type="term" value="P:glycolytic process"/>
    <property type="evidence" value="ECO:0007669"/>
    <property type="project" value="UniProtKB-UniRule"/>
</dbReference>
<accession>A0A1P8KJ99</accession>
<dbReference type="PROSITE" id="PS00171">
    <property type="entry name" value="TIM_1"/>
    <property type="match status" value="1"/>
</dbReference>
<name>A0A1P8KJ99_9BACT</name>
<dbReference type="GO" id="GO:0046166">
    <property type="term" value="P:glyceraldehyde-3-phosphate biosynthetic process"/>
    <property type="evidence" value="ECO:0007669"/>
    <property type="project" value="TreeGrafter"/>
</dbReference>
<comment type="catalytic activity">
    <reaction evidence="6 7">
        <text>D-glyceraldehyde 3-phosphate = dihydroxyacetone phosphate</text>
        <dbReference type="Rhea" id="RHEA:18585"/>
        <dbReference type="ChEBI" id="CHEBI:57642"/>
        <dbReference type="ChEBI" id="CHEBI:59776"/>
        <dbReference type="EC" id="5.3.1.1"/>
    </reaction>
</comment>
<dbReference type="GO" id="GO:0005829">
    <property type="term" value="C:cytosol"/>
    <property type="evidence" value="ECO:0007669"/>
    <property type="project" value="TreeGrafter"/>
</dbReference>
<dbReference type="GO" id="GO:0004807">
    <property type="term" value="F:triose-phosphate isomerase activity"/>
    <property type="evidence" value="ECO:0007669"/>
    <property type="project" value="UniProtKB-UniRule"/>
</dbReference>
<dbReference type="UniPathway" id="UPA00109">
    <property type="reaction ID" value="UER00189"/>
</dbReference>
<dbReference type="Proteomes" id="UP000186074">
    <property type="component" value="Chromosome"/>
</dbReference>
<dbReference type="UniPathway" id="UPA00138"/>
<dbReference type="HAMAP" id="MF_00147_B">
    <property type="entry name" value="TIM_B"/>
    <property type="match status" value="1"/>
</dbReference>
<dbReference type="Gene3D" id="3.20.20.70">
    <property type="entry name" value="Aldolase class I"/>
    <property type="match status" value="1"/>
</dbReference>
<dbReference type="KEGG" id="alp:LPB137_01635"/>
<reference evidence="8 9" key="1">
    <citation type="submission" date="2017-01" db="EMBL/GenBank/DDBJ databases">
        <title>Genome sequencing of Arcobacter sp. LPB0137.</title>
        <authorList>
            <person name="Lee G.-W."/>
            <person name="Yi H."/>
        </authorList>
    </citation>
    <scope>NUCLEOTIDE SEQUENCE [LARGE SCALE GENOMIC DNA]</scope>
    <source>
        <strain evidence="8 9">LPB0137</strain>
    </source>
</reference>
<keyword evidence="2 6" id="KW-0312">Gluconeogenesis</keyword>
<feature type="binding site" evidence="6">
    <location>
        <position position="196"/>
    </location>
    <ligand>
        <name>substrate</name>
    </ligand>
</feature>
<dbReference type="GO" id="GO:0019563">
    <property type="term" value="P:glycerol catabolic process"/>
    <property type="evidence" value="ECO:0007669"/>
    <property type="project" value="TreeGrafter"/>
</dbReference>
<comment type="caution">
    <text evidence="6">Lacks conserved residue(s) required for the propagation of feature annotation.</text>
</comment>
<dbReference type="RefSeq" id="WP_076083506.1">
    <property type="nucleotide sequence ID" value="NZ_CP019070.1"/>
</dbReference>
<dbReference type="PANTHER" id="PTHR21139">
    <property type="entry name" value="TRIOSEPHOSPHATE ISOMERASE"/>
    <property type="match status" value="1"/>
</dbReference>
<keyword evidence="9" id="KW-1185">Reference proteome</keyword>
<evidence type="ECO:0000313" key="8">
    <source>
        <dbReference type="EMBL" id="APW64631.1"/>
    </source>
</evidence>
<dbReference type="AlphaFoldDB" id="A0A1P8KJ99"/>
<feature type="active site" description="Proton acceptor" evidence="6">
    <location>
        <position position="160"/>
    </location>
</feature>
<evidence type="ECO:0000256" key="5">
    <source>
        <dbReference type="ARBA" id="ARBA00023235"/>
    </source>
</evidence>
<dbReference type="InterPro" id="IPR000652">
    <property type="entry name" value="Triosephosphate_isomerase"/>
</dbReference>
<dbReference type="InterPro" id="IPR035990">
    <property type="entry name" value="TIM_sf"/>
</dbReference>
<keyword evidence="5 6" id="KW-0413">Isomerase</keyword>
<feature type="binding site" evidence="6">
    <location>
        <position position="166"/>
    </location>
    <ligand>
        <name>substrate</name>
    </ligand>
</feature>
<dbReference type="OrthoDB" id="9809429at2"/>
<comment type="subunit">
    <text evidence="6 7">Homodimer.</text>
</comment>
<gene>
    <name evidence="6" type="primary">tpiA</name>
    <name evidence="8" type="ORF">LPB137_01635</name>
</gene>
<protein>
    <recommendedName>
        <fullName evidence="6 7">Triosephosphate isomerase</fullName>
        <shortName evidence="6">TIM</shortName>
        <shortName evidence="6">TPI</shortName>
        <ecNumber evidence="6 7">5.3.1.1</ecNumber>
    </recommendedName>
    <alternativeName>
        <fullName evidence="6">Triose-phosphate isomerase</fullName>
    </alternativeName>
</protein>
<dbReference type="Pfam" id="PF00121">
    <property type="entry name" value="TIM"/>
    <property type="match status" value="1"/>
</dbReference>
<dbReference type="PANTHER" id="PTHR21139:SF42">
    <property type="entry name" value="TRIOSEPHOSPHATE ISOMERASE"/>
    <property type="match status" value="1"/>
</dbReference>
<keyword evidence="4 6" id="KW-0324">Glycolysis</keyword>
<dbReference type="STRING" id="1850254.LPB137_01635"/>
<comment type="pathway">
    <text evidence="6 7">Carbohydrate degradation; glycolysis; D-glyceraldehyde 3-phosphate from glycerone phosphate: step 1/1.</text>
</comment>
<evidence type="ECO:0000256" key="2">
    <source>
        <dbReference type="ARBA" id="ARBA00022432"/>
    </source>
</evidence>
<proteinExistence type="inferred from homology"/>
<dbReference type="PROSITE" id="PS51440">
    <property type="entry name" value="TIM_2"/>
    <property type="match status" value="1"/>
</dbReference>
<evidence type="ECO:0000313" key="9">
    <source>
        <dbReference type="Proteomes" id="UP000186074"/>
    </source>
</evidence>
<evidence type="ECO:0000256" key="6">
    <source>
        <dbReference type="HAMAP-Rule" id="MF_00147"/>
    </source>
</evidence>
<comment type="pathway">
    <text evidence="6 7">Carbohydrate biosynthesis; gluconeogenesis.</text>
</comment>
<feature type="active site" description="Electrophile" evidence="6">
    <location>
        <position position="91"/>
    </location>
</feature>
<dbReference type="InterPro" id="IPR013785">
    <property type="entry name" value="Aldolase_TIM"/>
</dbReference>
<dbReference type="NCBIfam" id="TIGR00419">
    <property type="entry name" value="tim"/>
    <property type="match status" value="1"/>
</dbReference>
<evidence type="ECO:0000256" key="3">
    <source>
        <dbReference type="ARBA" id="ARBA00022490"/>
    </source>
</evidence>
<evidence type="ECO:0000256" key="7">
    <source>
        <dbReference type="RuleBase" id="RU363013"/>
    </source>
</evidence>
<dbReference type="InterPro" id="IPR022896">
    <property type="entry name" value="TrioseP_Isoase_bac/euk"/>
</dbReference>
<dbReference type="SUPFAM" id="SSF51351">
    <property type="entry name" value="Triosephosphate isomerase (TIM)"/>
    <property type="match status" value="1"/>
</dbReference>
<dbReference type="EC" id="5.3.1.1" evidence="6 7"/>
<sequence length="236" mass="26039">MAIIASNFKTNHTRKSTADFINNVNDFLNTNSISEDVYVFPTATSLDTFATVSNLTLGAQNAYATANGSFTGEIGTEQLDEFGIKTILIGHSERRHVLNESQEEIAKKFSFYSELGYKVIYCIGEPLEVKEQGLEQTLEYIYEQFVGIDTNYENLILAYEPVWAIGTGVTATNEDIKSVHSAIKARIAKPLLYGGSVKVANVREICSLDGVDGALIGTASWKVEDFKQIIENTKDL</sequence>
<keyword evidence="3 6" id="KW-0963">Cytoplasm</keyword>
<comment type="subcellular location">
    <subcellularLocation>
        <location evidence="6 7">Cytoplasm</location>
    </subcellularLocation>
</comment>
<dbReference type="InterPro" id="IPR020861">
    <property type="entry name" value="Triosephosphate_isomerase_AS"/>
</dbReference>
<dbReference type="GO" id="GO:0006094">
    <property type="term" value="P:gluconeogenesis"/>
    <property type="evidence" value="ECO:0007669"/>
    <property type="project" value="UniProtKB-UniRule"/>
</dbReference>
<comment type="function">
    <text evidence="6">Involved in the gluconeogenesis. Catalyzes stereospecifically the conversion of dihydroxyacetone phosphate (DHAP) to D-glyceraldehyde-3-phosphate (G3P).</text>
</comment>
<evidence type="ECO:0000256" key="4">
    <source>
        <dbReference type="ARBA" id="ARBA00023152"/>
    </source>
</evidence>
<organism evidence="8 9">
    <name type="scientific">Poseidonibacter parvus</name>
    <dbReference type="NCBI Taxonomy" id="1850254"/>
    <lineage>
        <taxon>Bacteria</taxon>
        <taxon>Pseudomonadati</taxon>
        <taxon>Campylobacterota</taxon>
        <taxon>Epsilonproteobacteria</taxon>
        <taxon>Campylobacterales</taxon>
        <taxon>Arcobacteraceae</taxon>
        <taxon>Poseidonibacter</taxon>
    </lineage>
</organism>
<dbReference type="CDD" id="cd00311">
    <property type="entry name" value="TIM"/>
    <property type="match status" value="1"/>
</dbReference>
<dbReference type="EMBL" id="CP019070">
    <property type="protein sequence ID" value="APW64631.1"/>
    <property type="molecule type" value="Genomic_DNA"/>
</dbReference>
<feature type="binding site" evidence="6">
    <location>
        <begin position="7"/>
        <end position="9"/>
    </location>
    <ligand>
        <name>substrate</name>
    </ligand>
</feature>